<evidence type="ECO:0000259" key="1">
    <source>
        <dbReference type="Pfam" id="PF10057"/>
    </source>
</evidence>
<comment type="caution">
    <text evidence="2">The sequence shown here is derived from an EMBL/GenBank/DDBJ whole genome shotgun (WGS) entry which is preliminary data.</text>
</comment>
<reference evidence="2 3" key="1">
    <citation type="submission" date="2016-11" db="EMBL/GenBank/DDBJ databases">
        <title>Paenibacillus species isolates.</title>
        <authorList>
            <person name="Beno S.M."/>
        </authorList>
    </citation>
    <scope>NUCLEOTIDE SEQUENCE [LARGE SCALE GENOMIC DNA]</scope>
    <source>
        <strain evidence="2 3">FSL R5-0378</strain>
    </source>
</reference>
<dbReference type="RefSeq" id="WP_076172045.1">
    <property type="nucleotide sequence ID" value="NZ_MRTP01000005.1"/>
</dbReference>
<evidence type="ECO:0000313" key="3">
    <source>
        <dbReference type="Proteomes" id="UP000187172"/>
    </source>
</evidence>
<dbReference type="EMBL" id="MRTP01000005">
    <property type="protein sequence ID" value="OMF53059.1"/>
    <property type="molecule type" value="Genomic_DNA"/>
</dbReference>
<dbReference type="InterPro" id="IPR018745">
    <property type="entry name" value="MpsC"/>
</dbReference>
<sequence length="235" mass="27015">MDQLHNQQPFHQLFASYTSKLLRDHFGKGPESVVVSVGHTFITIYLRNFLTPSERILLEQEQEDMIVQTRANLMQAVIPEIISYLEIMNGSKPEEVYYDWNLHKRSGMIAVVSAEAGKQGTEVNREYPVKSEVEAEILHICQQIQKSPEQIDSFELNSRTLLVVRSGVYLELEKALIRLGHGRLLKSVKSGLEKECIMRSKRLNSLLHQPVSDCFIDWNDKLDKSILLLIMNPPR</sequence>
<feature type="domain" description="Na+-translocating membrane potential-generating system MpsC" evidence="1">
    <location>
        <begin position="12"/>
        <end position="112"/>
    </location>
</feature>
<keyword evidence="3" id="KW-1185">Reference proteome</keyword>
<dbReference type="STRING" id="297318.BK138_19280"/>
<protein>
    <recommendedName>
        <fullName evidence="1">Na+-translocating membrane potential-generating system MpsC domain-containing protein</fullName>
    </recommendedName>
</protein>
<name>A0A1R1EMR4_9BACL</name>
<accession>A0A1R1EMR4</accession>
<proteinExistence type="predicted"/>
<evidence type="ECO:0000313" key="2">
    <source>
        <dbReference type="EMBL" id="OMF53059.1"/>
    </source>
</evidence>
<organism evidence="2 3">
    <name type="scientific">Paenibacillus rhizosphaerae</name>
    <dbReference type="NCBI Taxonomy" id="297318"/>
    <lineage>
        <taxon>Bacteria</taxon>
        <taxon>Bacillati</taxon>
        <taxon>Bacillota</taxon>
        <taxon>Bacilli</taxon>
        <taxon>Bacillales</taxon>
        <taxon>Paenibacillaceae</taxon>
        <taxon>Paenibacillus</taxon>
    </lineage>
</organism>
<dbReference type="AlphaFoldDB" id="A0A1R1EMR4"/>
<gene>
    <name evidence="2" type="ORF">BK138_19280</name>
</gene>
<dbReference type="Pfam" id="PF10057">
    <property type="entry name" value="MpsC"/>
    <property type="match status" value="1"/>
</dbReference>
<dbReference type="Proteomes" id="UP000187172">
    <property type="component" value="Unassembled WGS sequence"/>
</dbReference>